<reference evidence="1 2" key="1">
    <citation type="submission" date="2018-08" db="EMBL/GenBank/DDBJ databases">
        <title>A genome reference for cultivated species of the human gut microbiota.</title>
        <authorList>
            <person name="Zou Y."/>
            <person name="Xue W."/>
            <person name="Luo G."/>
        </authorList>
    </citation>
    <scope>NUCLEOTIDE SEQUENCE [LARGE SCALE GENOMIC DNA]</scope>
    <source>
        <strain evidence="1 2">AF34-33</strain>
    </source>
</reference>
<sequence>MKTWILITLVLSMYGQVNVLENFSSLEELECKDSVYDSEKDVFIILTPDTVLQRDGDEEGIFCLERLSGRKNEITGHYDTIRGLDYMLESSARGIADLLLMYDEYFHKKLVLPKTFLQKVKLLDMNKKFTQFRNFRDTYNFLCDTLVYGENLKRVREYLPENASWSTELEMRDKIAPYIKRIWLIDTRYITTDSLILLQVSPAKSSGGFSPQKKHTK</sequence>
<gene>
    <name evidence="1" type="ORF">DWZ68_09030</name>
</gene>
<proteinExistence type="predicted"/>
<evidence type="ECO:0000313" key="1">
    <source>
        <dbReference type="EMBL" id="RHM43665.1"/>
    </source>
</evidence>
<name>A0A415QJ99_9BACT</name>
<accession>A0A415QJ99</accession>
<comment type="caution">
    <text evidence="1">The sequence shown here is derived from an EMBL/GenBank/DDBJ whole genome shotgun (WGS) entry which is preliminary data.</text>
</comment>
<evidence type="ECO:0000313" key="2">
    <source>
        <dbReference type="Proteomes" id="UP000286038"/>
    </source>
</evidence>
<dbReference type="EMBL" id="QRPV01000008">
    <property type="protein sequence ID" value="RHM43665.1"/>
    <property type="molecule type" value="Genomic_DNA"/>
</dbReference>
<dbReference type="Proteomes" id="UP000286038">
    <property type="component" value="Unassembled WGS sequence"/>
</dbReference>
<dbReference type="RefSeq" id="WP_118310440.1">
    <property type="nucleotide sequence ID" value="NZ_CABJDM010000008.1"/>
</dbReference>
<organism evidence="1 2">
    <name type="scientific">Butyricimonas virosa</name>
    <dbReference type="NCBI Taxonomy" id="544645"/>
    <lineage>
        <taxon>Bacteria</taxon>
        <taxon>Pseudomonadati</taxon>
        <taxon>Bacteroidota</taxon>
        <taxon>Bacteroidia</taxon>
        <taxon>Bacteroidales</taxon>
        <taxon>Odoribacteraceae</taxon>
        <taxon>Butyricimonas</taxon>
    </lineage>
</organism>
<protein>
    <submittedName>
        <fullName evidence="1">Uncharacterized protein</fullName>
    </submittedName>
</protein>
<dbReference type="AlphaFoldDB" id="A0A415QJ99"/>